<feature type="region of interest" description="Disordered" evidence="2">
    <location>
        <begin position="680"/>
        <end position="699"/>
    </location>
</feature>
<feature type="compositionally biased region" description="Pro residues" evidence="2">
    <location>
        <begin position="61"/>
        <end position="71"/>
    </location>
</feature>
<feature type="compositionally biased region" description="Basic and acidic residues" evidence="2">
    <location>
        <begin position="623"/>
        <end position="636"/>
    </location>
</feature>
<feature type="compositionally biased region" description="Pro residues" evidence="2">
    <location>
        <begin position="177"/>
        <end position="186"/>
    </location>
</feature>
<gene>
    <name evidence="3" type="ORF">MCUN1_001609</name>
</gene>
<feature type="coiled-coil region" evidence="1">
    <location>
        <begin position="239"/>
        <end position="288"/>
    </location>
</feature>
<evidence type="ECO:0000313" key="4">
    <source>
        <dbReference type="Proteomes" id="UP001219933"/>
    </source>
</evidence>
<feature type="compositionally biased region" description="Low complexity" evidence="2">
    <location>
        <begin position="435"/>
        <end position="448"/>
    </location>
</feature>
<evidence type="ECO:0000256" key="2">
    <source>
        <dbReference type="SAM" id="MobiDB-lite"/>
    </source>
</evidence>
<proteinExistence type="predicted"/>
<feature type="region of interest" description="Disordered" evidence="2">
    <location>
        <begin position="523"/>
        <end position="542"/>
    </location>
</feature>
<reference evidence="3" key="1">
    <citation type="submission" date="2023-03" db="EMBL/GenBank/DDBJ databases">
        <title>Mating type loci evolution in Malassezia.</title>
        <authorList>
            <person name="Coelho M.A."/>
        </authorList>
    </citation>
    <scope>NUCLEOTIDE SEQUENCE</scope>
    <source>
        <strain evidence="3">CBS 11721</strain>
    </source>
</reference>
<dbReference type="EMBL" id="CP119878">
    <property type="protein sequence ID" value="WFD34765.1"/>
    <property type="molecule type" value="Genomic_DNA"/>
</dbReference>
<keyword evidence="1" id="KW-0175">Coiled coil</keyword>
<dbReference type="InterPro" id="IPR053203">
    <property type="entry name" value="Cisplatin_resist-associated"/>
</dbReference>
<feature type="region of interest" description="Disordered" evidence="2">
    <location>
        <begin position="431"/>
        <end position="516"/>
    </location>
</feature>
<feature type="compositionally biased region" description="Low complexity" evidence="2">
    <location>
        <begin position="462"/>
        <end position="471"/>
    </location>
</feature>
<dbReference type="AlphaFoldDB" id="A0AAF0EQY7"/>
<feature type="region of interest" description="Disordered" evidence="2">
    <location>
        <begin position="1"/>
        <end position="206"/>
    </location>
</feature>
<sequence>MNAESNASAASSQPARAPGLARRGPRLPLGTESYDAIDFDQISDPFTDTRRAFMRGDTATPPAPRNVPHAPPAARKRSMSPEAPLQKSSPRRVLPMSPRKSPFQKRRATISPERPPKSPKKSPKKSPERGSPVRDSPVRDTRTSPQRAAPTKVLTQRSLLPAAEPVAPRKSAAKLAPPVPTTPPPASASSQSSSPDVVPAKSHVNSPFSNIPDEAFLWGPPQRSNRLLTQELLSWKQKYAALSDQMAALQSSADSAEQHDTAAWSADIAALEKQVIELEKGRERDRRAMRQRVRVLETHMADAKIEYDSRYWKLLTSSPGTDEAAVELVSTRNEVTRLQGTVADLRRRLRETQEQAAFLVGLYKWRAQSGSENAQRMAEVEREELLRRNAELEEQLQAETRARKEAERRCQDAESALADAEELVDGPASHVSIMQQQQQQLQPQQLQQKPSAPLSPDTHTLSQSSESGSQSDTEDVAPPPPPQTIAEPLHARPRVSNPTPGARPRGRPRKRPVAPADSLGLEHFGIAPRASTSSVISEPAPLPGATPMVARTALGEGTPMIDAGSPTRKKKRKLLGKSGGIFRLAEGTSGLAQGLDLPTELSPVKPGTRLGMTIIPHLPWGNKKQEAHDGQQEQRRGRQMVATGRGGAGNMYRSTNQLEMRTHGTAEDERRAHEALHNVHCGRGGVGNFRSPSREPADRIRRENEEIEAQAREDYLQQQEFQSQVQASGRGGVGNIAHGHHHPHHHHSNSNSTNGEERGRSPSLPRVGNMIRSLSRSRSREPRAARPESATSRGSGLDLVSEKAEDMN</sequence>
<dbReference type="PANTHER" id="PTHR34693:SF1">
    <property type="entry name" value="PROTEIN PAR32"/>
    <property type="match status" value="1"/>
</dbReference>
<protein>
    <submittedName>
        <fullName evidence="3">Uncharacterized protein</fullName>
    </submittedName>
</protein>
<dbReference type="InterPro" id="IPR022024">
    <property type="entry name" value="DUF3602"/>
</dbReference>
<dbReference type="Pfam" id="PF12223">
    <property type="entry name" value="DUF3602"/>
    <property type="match status" value="1"/>
</dbReference>
<organism evidence="3 4">
    <name type="scientific">Malassezia cuniculi</name>
    <dbReference type="NCBI Taxonomy" id="948313"/>
    <lineage>
        <taxon>Eukaryota</taxon>
        <taxon>Fungi</taxon>
        <taxon>Dikarya</taxon>
        <taxon>Basidiomycota</taxon>
        <taxon>Ustilaginomycotina</taxon>
        <taxon>Malasseziomycetes</taxon>
        <taxon>Malasseziales</taxon>
        <taxon>Malasseziaceae</taxon>
        <taxon>Malassezia</taxon>
    </lineage>
</organism>
<feature type="compositionally biased region" description="Basic and acidic residues" evidence="2">
    <location>
        <begin position="125"/>
        <end position="142"/>
    </location>
</feature>
<dbReference type="PANTHER" id="PTHR34693">
    <property type="entry name" value="PROTEIN PAR32"/>
    <property type="match status" value="1"/>
</dbReference>
<accession>A0AAF0EQY7</accession>
<feature type="compositionally biased region" description="Low complexity" evidence="2">
    <location>
        <begin position="187"/>
        <end position="200"/>
    </location>
</feature>
<feature type="region of interest" description="Disordered" evidence="2">
    <location>
        <begin position="620"/>
        <end position="652"/>
    </location>
</feature>
<dbReference type="Proteomes" id="UP001219933">
    <property type="component" value="Chromosome 2"/>
</dbReference>
<evidence type="ECO:0000256" key="1">
    <source>
        <dbReference type="SAM" id="Coils"/>
    </source>
</evidence>
<feature type="compositionally biased region" description="Low complexity" evidence="2">
    <location>
        <begin position="1"/>
        <end position="30"/>
    </location>
</feature>
<feature type="region of interest" description="Disordered" evidence="2">
    <location>
        <begin position="720"/>
        <end position="808"/>
    </location>
</feature>
<feature type="region of interest" description="Disordered" evidence="2">
    <location>
        <begin position="398"/>
        <end position="417"/>
    </location>
</feature>
<keyword evidence="4" id="KW-1185">Reference proteome</keyword>
<name>A0AAF0EQY7_9BASI</name>
<evidence type="ECO:0000313" key="3">
    <source>
        <dbReference type="EMBL" id="WFD34765.1"/>
    </source>
</evidence>
<feature type="compositionally biased region" description="Basic residues" evidence="2">
    <location>
        <begin position="738"/>
        <end position="748"/>
    </location>
</feature>
<feature type="compositionally biased region" description="Basic and acidic residues" evidence="2">
    <location>
        <begin position="400"/>
        <end position="412"/>
    </location>
</feature>